<feature type="region of interest" description="Disordered" evidence="3">
    <location>
        <begin position="1"/>
        <end position="22"/>
    </location>
</feature>
<evidence type="ECO:0000313" key="5">
    <source>
        <dbReference type="Proteomes" id="UP001152766"/>
    </source>
</evidence>
<evidence type="ECO:0000313" key="4">
    <source>
        <dbReference type="EMBL" id="MDG0862096.1"/>
    </source>
</evidence>
<comment type="subcellular location">
    <subcellularLocation>
        <location evidence="2">Cell membrane</location>
        <topology evidence="2">Lipid-anchor</topology>
    </subcellularLocation>
</comment>
<evidence type="ECO:0000256" key="3">
    <source>
        <dbReference type="SAM" id="MobiDB-lite"/>
    </source>
</evidence>
<keyword evidence="2" id="KW-0564">Palmitate</keyword>
<evidence type="ECO:0000256" key="2">
    <source>
        <dbReference type="RuleBase" id="RU362097"/>
    </source>
</evidence>
<dbReference type="GO" id="GO:0015562">
    <property type="term" value="F:efflux transmembrane transporter activity"/>
    <property type="evidence" value="ECO:0007669"/>
    <property type="project" value="InterPro"/>
</dbReference>
<dbReference type="Gene3D" id="2.20.200.10">
    <property type="entry name" value="Outer membrane efflux proteins (OEP)"/>
    <property type="match status" value="1"/>
</dbReference>
<gene>
    <name evidence="4" type="ORF">EXJ73_06365</name>
</gene>
<accession>A0A9X4LDW3</accession>
<dbReference type="NCBIfam" id="TIGR01845">
    <property type="entry name" value="outer_NodT"/>
    <property type="match status" value="1"/>
</dbReference>
<sequence>MPRSTPRPTPSTPASTTPPRPTRKAIDMLIRLTPLAAAALLAACAGPSLSPGPQNLAPEKFAQAPAANPGAATMTAAFVDSAQLQRVVDEVLANNRDLRAAAARLRQAEALADSAGAQRLPTVGAGASASRQRAANDLGQFNNFNSYGVNAAARWEVDLWGRASATAQAAGYDAQSAALDRDAARLSLAGTALNLQTQLIGLGQRLKLAKEALVVQHQLLDLVKARVGAGRGTAVDQARAEALVAQTSASVPALRNAACLARLQLDVLRGQPPADCDRADSDPLPAMPEPRLVSLGTLPDPAGLLAARPDVKAAAVRAQAAAARAHVAWAARWPSLGLTGQIGWSATSTSSLFKSASEIHSIAGALNWNFLDFGARKAEETAARAGFDAAVAAAEQAQLTALQDAQGSLSTLRETELQAAAQATAAEATTRARDLALKRYEAGVSDFYALLSAEQDRLAAQDALVQVQTGRAGALLAVHKAFAAKLTAQ</sequence>
<name>A0A9X4LDW3_9BURK</name>
<protein>
    <submittedName>
        <fullName evidence="4">TolC family protein</fullName>
    </submittedName>
</protein>
<evidence type="ECO:0000256" key="1">
    <source>
        <dbReference type="ARBA" id="ARBA00007613"/>
    </source>
</evidence>
<dbReference type="SUPFAM" id="SSF56954">
    <property type="entry name" value="Outer membrane efflux proteins (OEP)"/>
    <property type="match status" value="1"/>
</dbReference>
<dbReference type="InterPro" id="IPR010131">
    <property type="entry name" value="MdtP/NodT-like"/>
</dbReference>
<feature type="compositionally biased region" description="Pro residues" evidence="3">
    <location>
        <begin position="1"/>
        <end position="20"/>
    </location>
</feature>
<dbReference type="PANTHER" id="PTHR30203">
    <property type="entry name" value="OUTER MEMBRANE CATION EFFLUX PROTEIN"/>
    <property type="match status" value="1"/>
</dbReference>
<comment type="caution">
    <text evidence="4">The sequence shown here is derived from an EMBL/GenBank/DDBJ whole genome shotgun (WGS) entry which is preliminary data.</text>
</comment>
<dbReference type="AlphaFoldDB" id="A0A9X4LDW3"/>
<comment type="similarity">
    <text evidence="1 2">Belongs to the outer membrane factor (OMF) (TC 1.B.17) family.</text>
</comment>
<dbReference type="EMBL" id="SGUG01000007">
    <property type="protein sequence ID" value="MDG0862096.1"/>
    <property type="molecule type" value="Genomic_DNA"/>
</dbReference>
<dbReference type="GO" id="GO:0005886">
    <property type="term" value="C:plasma membrane"/>
    <property type="evidence" value="ECO:0007669"/>
    <property type="project" value="UniProtKB-SubCell"/>
</dbReference>
<proteinExistence type="inferred from homology"/>
<dbReference type="Gene3D" id="1.20.1600.10">
    <property type="entry name" value="Outer membrane efflux proteins (OEP)"/>
    <property type="match status" value="1"/>
</dbReference>
<reference evidence="4" key="1">
    <citation type="submission" date="2019-02" db="EMBL/GenBank/DDBJ databases">
        <title>Draft genome of the type strain Pelomonas aquatica CCUG 52575T.</title>
        <authorList>
            <person name="Gomila M."/>
            <person name="Lalucat J."/>
        </authorList>
    </citation>
    <scope>NUCLEOTIDE SEQUENCE</scope>
    <source>
        <strain evidence="4">CCUG 52575</strain>
    </source>
</reference>
<dbReference type="PANTHER" id="PTHR30203:SF25">
    <property type="entry name" value="OUTER MEMBRANE PROTEIN-RELATED"/>
    <property type="match status" value="1"/>
</dbReference>
<organism evidence="4 5">
    <name type="scientific">Pelomonas aquatica</name>
    <dbReference type="NCBI Taxonomy" id="431058"/>
    <lineage>
        <taxon>Bacteria</taxon>
        <taxon>Pseudomonadati</taxon>
        <taxon>Pseudomonadota</taxon>
        <taxon>Betaproteobacteria</taxon>
        <taxon>Burkholderiales</taxon>
        <taxon>Sphaerotilaceae</taxon>
        <taxon>Roseateles</taxon>
    </lineage>
</organism>
<keyword evidence="5" id="KW-1185">Reference proteome</keyword>
<keyword evidence="2" id="KW-0812">Transmembrane</keyword>
<keyword evidence="2" id="KW-0472">Membrane</keyword>
<keyword evidence="2" id="KW-1134">Transmembrane beta strand</keyword>
<dbReference type="Pfam" id="PF02321">
    <property type="entry name" value="OEP"/>
    <property type="match status" value="2"/>
</dbReference>
<keyword evidence="2" id="KW-0449">Lipoprotein</keyword>
<dbReference type="InterPro" id="IPR003423">
    <property type="entry name" value="OMP_efflux"/>
</dbReference>
<dbReference type="Proteomes" id="UP001152766">
    <property type="component" value="Unassembled WGS sequence"/>
</dbReference>